<organism evidence="3 4">
    <name type="scientific">Phyllotreta striolata</name>
    <name type="common">Striped flea beetle</name>
    <name type="synonym">Crioceris striolata</name>
    <dbReference type="NCBI Taxonomy" id="444603"/>
    <lineage>
        <taxon>Eukaryota</taxon>
        <taxon>Metazoa</taxon>
        <taxon>Ecdysozoa</taxon>
        <taxon>Arthropoda</taxon>
        <taxon>Hexapoda</taxon>
        <taxon>Insecta</taxon>
        <taxon>Pterygota</taxon>
        <taxon>Neoptera</taxon>
        <taxon>Endopterygota</taxon>
        <taxon>Coleoptera</taxon>
        <taxon>Polyphaga</taxon>
        <taxon>Cucujiformia</taxon>
        <taxon>Chrysomeloidea</taxon>
        <taxon>Chrysomelidae</taxon>
        <taxon>Galerucinae</taxon>
        <taxon>Alticini</taxon>
        <taxon>Phyllotreta</taxon>
    </lineage>
</organism>
<dbReference type="EMBL" id="OU900102">
    <property type="protein sequence ID" value="CAG9865358.1"/>
    <property type="molecule type" value="Genomic_DNA"/>
</dbReference>
<keyword evidence="1" id="KW-1133">Transmembrane helix</keyword>
<evidence type="ECO:0000256" key="1">
    <source>
        <dbReference type="SAM" id="Phobius"/>
    </source>
</evidence>
<accession>A0A9N9TZY7</accession>
<reference evidence="3" key="1">
    <citation type="submission" date="2022-01" db="EMBL/GenBank/DDBJ databases">
        <authorList>
            <person name="King R."/>
        </authorList>
    </citation>
    <scope>NUCLEOTIDE SEQUENCE</scope>
</reference>
<evidence type="ECO:0000256" key="2">
    <source>
        <dbReference type="SAM" id="SignalP"/>
    </source>
</evidence>
<dbReference type="AlphaFoldDB" id="A0A9N9TZY7"/>
<dbReference type="OrthoDB" id="6818455at2759"/>
<protein>
    <submittedName>
        <fullName evidence="3">Uncharacterized protein</fullName>
    </submittedName>
</protein>
<keyword evidence="1" id="KW-0812">Transmembrane</keyword>
<name>A0A9N9TZY7_PHYSR</name>
<feature type="transmembrane region" description="Helical" evidence="1">
    <location>
        <begin position="50"/>
        <end position="73"/>
    </location>
</feature>
<keyword evidence="4" id="KW-1185">Reference proteome</keyword>
<gene>
    <name evidence="3" type="ORF">PHYEVI_LOCUS11593</name>
</gene>
<keyword evidence="1" id="KW-0472">Membrane</keyword>
<feature type="chain" id="PRO_5040457191" evidence="2">
    <location>
        <begin position="23"/>
        <end position="157"/>
    </location>
</feature>
<feature type="transmembrane region" description="Helical" evidence="1">
    <location>
        <begin position="80"/>
        <end position="97"/>
    </location>
</feature>
<sequence length="157" mass="17514">MSPAGALIVFIALFPLLTAVDGAQNNQTEADNESLMDKGRTFVRNSLKRFAVLLPVVFFKLGIAFAMLLLVTVVSVNNGFIGFLLLVVGLSSVLARLQEARKQPPVAPYLNPLPIYQNRYVQDWDRKDNDDRITQAYSRLYGYPQPGGYYKQNSLVS</sequence>
<dbReference type="Proteomes" id="UP001153712">
    <property type="component" value="Chromosome 9"/>
</dbReference>
<evidence type="ECO:0000313" key="4">
    <source>
        <dbReference type="Proteomes" id="UP001153712"/>
    </source>
</evidence>
<keyword evidence="2" id="KW-0732">Signal</keyword>
<proteinExistence type="predicted"/>
<feature type="signal peptide" evidence="2">
    <location>
        <begin position="1"/>
        <end position="22"/>
    </location>
</feature>
<evidence type="ECO:0000313" key="3">
    <source>
        <dbReference type="EMBL" id="CAG9865358.1"/>
    </source>
</evidence>